<evidence type="ECO:0000313" key="6">
    <source>
        <dbReference type="EMBL" id="GAX75317.1"/>
    </source>
</evidence>
<dbReference type="GO" id="GO:0005829">
    <property type="term" value="C:cytosol"/>
    <property type="evidence" value="ECO:0007669"/>
    <property type="project" value="TreeGrafter"/>
</dbReference>
<evidence type="ECO:0000256" key="3">
    <source>
        <dbReference type="PROSITE-ProRule" id="PRU00103"/>
    </source>
</evidence>
<comment type="similarity">
    <text evidence="1">Belongs to the GCN1 family.</text>
</comment>
<dbReference type="InterPro" id="IPR021133">
    <property type="entry name" value="HEAT_type_2"/>
</dbReference>
<dbReference type="GO" id="GO:0006417">
    <property type="term" value="P:regulation of translation"/>
    <property type="evidence" value="ECO:0007669"/>
    <property type="project" value="TreeGrafter"/>
</dbReference>
<feature type="repeat" description="HEAT" evidence="3">
    <location>
        <begin position="1757"/>
        <end position="1795"/>
    </location>
</feature>
<feature type="repeat" description="HEAT" evidence="3">
    <location>
        <begin position="2380"/>
        <end position="2419"/>
    </location>
</feature>
<dbReference type="FunFam" id="1.25.10.10:FF:000096">
    <property type="entry name" value="eIF-2-alpha kinase activator gcn1"/>
    <property type="match status" value="1"/>
</dbReference>
<evidence type="ECO:0000256" key="4">
    <source>
        <dbReference type="SAM" id="MobiDB-lite"/>
    </source>
</evidence>
<feature type="domain" description="TOG" evidence="5">
    <location>
        <begin position="1464"/>
        <end position="1696"/>
    </location>
</feature>
<dbReference type="Proteomes" id="UP000232323">
    <property type="component" value="Unassembled WGS sequence"/>
</dbReference>
<dbReference type="SMART" id="SM01349">
    <property type="entry name" value="TOG"/>
    <property type="match status" value="1"/>
</dbReference>
<evidence type="ECO:0000256" key="1">
    <source>
        <dbReference type="ARBA" id="ARBA00007366"/>
    </source>
</evidence>
<feature type="region of interest" description="Disordered" evidence="4">
    <location>
        <begin position="885"/>
        <end position="922"/>
    </location>
</feature>
<dbReference type="PANTHER" id="PTHR23346:SF7">
    <property type="entry name" value="STALLED RIBOSOME SENSOR GCN1"/>
    <property type="match status" value="1"/>
</dbReference>
<dbReference type="EMBL" id="BEGY01000011">
    <property type="protein sequence ID" value="GAX75317.1"/>
    <property type="molecule type" value="Genomic_DNA"/>
</dbReference>
<dbReference type="Pfam" id="PF24984">
    <property type="entry name" value="HEAT_EF3_GNC1"/>
    <property type="match status" value="1"/>
</dbReference>
<dbReference type="InterPro" id="IPR057546">
    <property type="entry name" value="HEAT_GCN1"/>
</dbReference>
<dbReference type="Pfam" id="PF25786">
    <property type="entry name" value="HEAT_GCN1_C"/>
    <property type="match status" value="1"/>
</dbReference>
<keyword evidence="2" id="KW-0677">Repeat</keyword>
<dbReference type="Pfam" id="PF24993">
    <property type="entry name" value="GNC1_N"/>
    <property type="match status" value="1"/>
</dbReference>
<evidence type="ECO:0000259" key="5">
    <source>
        <dbReference type="SMART" id="SM01349"/>
    </source>
</evidence>
<sequence>MSSIVADAHARLGRAGKERTLLWKTSLRTAMYDEDLFESFAADLVPLVIETLSMYHAPPEREAVAAFVKAACSQSPGFLKALTAAIVKLSSSYLSTGSSMSHYSALSQQQAYTILLWTCAILLELDASTAKKAVSKVVEIQAALLQRIVTAASASTACRPVLKLMYSSATKCNQLLLEFMELAKQTSSSPGAVMLLCECLTPATQGRLSHVQKDTMAAFSSSLQTEVLGLFCDRVIAGKEKPSAEILRAYQSLMKNVTEEEFSGKVLPALTRALKRVPEVALIVLSAFCQASELDLSSCAEELFTTIVQQLRIKESVRSVALDCLKGLSLRLQDTKVVSTVAASIMKILQGAAEGGKVKLPAERVALVSTLLALSASPVFLTSAAGRPTHRGRLDVDEIANALLCFYKEEGNEDVRLSVLRCLPLYLKCTCTAPEASLLSATLGSGVKDTKESVRRNCLKAVACYFLLQSNSREVESAVAAAVVEPCCKTVTDSLAKPALRTDGVLALLVAAQAAAIDTASTDAVLEREKMWSGPALKADSPLLSTSSANKLEAEDCVFLAHLCGCLGAKHLQRLSSQESSSLQGMCRLISLLLVHYSSDVRHAAQHAVACMVKQHYSQEAASLDNGPAGGSGQQGSNVGSSSLLLNSLCQGLSWAMTSNQWASTLLAPTSEATGNMMPPSMVSGRYSSALISLVKALRPPSDASSHPLSHILSDTLKSRELGCHDVAALMLASHHPIITSGLRTNKSSAWQAVCRVVPGILQSLPGMVTEVLPLLAAPLRQRVTEEAGEKVASPEVSAALLAVGSLIGMCPEAAFEQVKVLLTSILDREQYSRVSELDLEVFDTPTGVLRVEHAQAGLYQGEVVVSKTVKKTKTGRYKDGSRAFAVDDDEDDDLPSTMPSKSLASSKAAAPASGKGGAKDASVRQAEQRLRLLAEEAAVREHVRRVKEKIELGLSLLASCVSGNKAFAALRLEEYQSMCLPFLASELVGAAACDAVRVLASCMPGRLGVQSLSLSSALRMVMKAIEKEEEEALLKKKELEKLQDEGSTVGSTSQCGVTNGHDDYSVPMPVLVPTKKAKAPVLALQDLPRSQSVADVVHALKQVSTASGNRLSPPSYRFIFPVLKAVLSSPVHTSLHDDALSVVAQHCGGAAATGLPRQETLQLLYHALGVIPAYRDRINPLLSVLCSGVEEEDIPAALTGLTSSHALVRSATLSALSSVPMFAEGMAPPGDLQCILLYMACSDVNEENKAAATELWEKINCILPSTFAPALVSYLSHEAEDVRNAAASSLAAALKERPESKAAAIELVLSSYSPTAALAARLGVALALSACGSVLEDEGVTSCLEFLIRMGLADRNEKVRGAMVSAGMVIVDSQGASHSHHMLPLFEGFLEHKKANGSSPEDEARYDVVREGVVVYLGTLGRHLPPADPKRQTIVETLISVLNTPSESVQRSVSTCLPPLIQSCASDKSYLEALVSRLMSSLTKGSNYGERRGAAFGIAGIVKGLGIMAMKNYGIMDTLKTAVEDKKEASSREGALLAFECLSEKLGKLFEPYIIYILPLLLACFGDVVPVVRQATEEAARMIMGQLTASGVKLVLPALLKGLEDKVWRTKQGSVQLLGSMAYCAPKQLGSCLPTIVPRLSEVLSDPHPKVQSAAQEALQEIGSVIRNPEVQALVPHLLAAIAEPNVHTRACLDVLLQTVFVNTIDAPSLALIVPVVHRGLRDRAGDTKRRAARIVGNMCTLINDPKDMTPYVPILMPELQKSLVDPLPEVRAVSARAMGSLLKGMGSETFSDLVPWLMATLRSDAGSVERSGAAQGLAEVLSVLGTGHMEVLLPDILEGCKHRVAHQREGHLTLFQFLPITLEALFQPYLGRVLPSILDGLADENEGVREAALSAGRIFVDHYANTALVMLLPAVEEGIFNDNWRIRQSSVLLMGKLLFKVVGTSGNIVLDGGSDDEGAAEEHYAEAIIAALGMERRNQVLSRLYITRSDPQYTVRNEALHVWKTVVVNTPKTLLQILPVLMSQIISALASNSEDRRIMAARCTGELCRKMGERVLSRIMPILRDGIHSEEAGTRQGVCLGLKEVLENISKHQLAEHLSDVLPTVQAALTDTDGRVRAAAGDAFAILFKGGSGSAVDSVVPSMIAGLESEAKFSESLEGLRVIQIVRPTVFNFVLPKLMKQPMQLNNIKALAVLCTSAGHTLNAHVGTAIPKLLALANKPEEGPREVAAKEAAAAFAAAVQEDGLHLLISEMHRALEDPEKRRASADLIAHYFSHSKLDFMEHIPLLMDAVVSLLGDEDPVTLQALWKAMESIANAIPKEDHHMYVRPLKEAVASAMEKERRKRRNAAVAASALGGPAPTASPLLVAGFCLPKALAPVVPIYLSGVLQGSSNEVREMASEGLGELVEVTGEEALKPFVVQITGPLIRIIGDRFPSSVKAAILLTLGSLIAKAGGGMKPFVPQLQTTFMKCLIDPYDVVRSRAAKDLGELSRLSARVDQLASELITSARSAEPEIRCSFLHALRGLLLNSGDRLSANVLETVGEGLRGLLPSAASAGLAGGEEEGQEFRLSLAACLGAHAKFAGRDQMMLTLQAAPFGSLATGKQYSERMLAVMVLGAVVFRTGHQGLLDDSSLLKRASEMIKKSARDEDVYVRVWAGKAASRLAIAQPSTAMEESLTVLAALLGPDQSSGVQQQALVSVKKIADVHVTQLEPYLSLLMPLMCALLNNTSGPTKQACERTICHVLQLQEGLEVAQRYLESGPGPSVRTTLTEATLRRLQKIRDEDDGMFGSEEF</sequence>
<dbReference type="InterPro" id="IPR056810">
    <property type="entry name" value="GNC1-like_N"/>
</dbReference>
<organism evidence="6 7">
    <name type="scientific">Chlamydomonas eustigma</name>
    <dbReference type="NCBI Taxonomy" id="1157962"/>
    <lineage>
        <taxon>Eukaryota</taxon>
        <taxon>Viridiplantae</taxon>
        <taxon>Chlorophyta</taxon>
        <taxon>core chlorophytes</taxon>
        <taxon>Chlorophyceae</taxon>
        <taxon>CS clade</taxon>
        <taxon>Chlamydomonadales</taxon>
        <taxon>Chlamydomonadaceae</taxon>
        <taxon>Chlamydomonas</taxon>
    </lineage>
</organism>
<comment type="caution">
    <text evidence="6">The sequence shown here is derived from an EMBL/GenBank/DDBJ whole genome shotgun (WGS) entry which is preliminary data.</text>
</comment>
<reference evidence="6 7" key="1">
    <citation type="submission" date="2017-08" db="EMBL/GenBank/DDBJ databases">
        <title>Acidophilic green algal genome provides insights into adaptation to an acidic environment.</title>
        <authorList>
            <person name="Hirooka S."/>
            <person name="Hirose Y."/>
            <person name="Kanesaki Y."/>
            <person name="Higuchi S."/>
            <person name="Fujiwara T."/>
            <person name="Onuma R."/>
            <person name="Era A."/>
            <person name="Ohbayashi R."/>
            <person name="Uzuka A."/>
            <person name="Nozaki H."/>
            <person name="Yoshikawa H."/>
            <person name="Miyagishima S.Y."/>
        </authorList>
    </citation>
    <scope>NUCLEOTIDE SEQUENCE [LARGE SCALE GENOMIC DNA]</scope>
    <source>
        <strain evidence="6 7">NIES-2499</strain>
    </source>
</reference>
<dbReference type="OrthoDB" id="5148094at2759"/>
<dbReference type="GO" id="GO:0019887">
    <property type="term" value="F:protein kinase regulator activity"/>
    <property type="evidence" value="ECO:0007669"/>
    <property type="project" value="TreeGrafter"/>
</dbReference>
<dbReference type="InterPro" id="IPR016024">
    <property type="entry name" value="ARM-type_fold"/>
</dbReference>
<feature type="compositionally biased region" description="Low complexity" evidence="4">
    <location>
        <begin position="901"/>
        <end position="914"/>
    </location>
</feature>
<dbReference type="Pfam" id="PF23271">
    <property type="entry name" value="HEAT_GCN1"/>
    <property type="match status" value="1"/>
</dbReference>
<feature type="repeat" description="HEAT" evidence="3">
    <location>
        <begin position="1637"/>
        <end position="1675"/>
    </location>
</feature>
<dbReference type="InterPro" id="IPR011989">
    <property type="entry name" value="ARM-like"/>
</dbReference>
<name>A0A250WWV2_9CHLO</name>
<proteinExistence type="inferred from homology"/>
<dbReference type="STRING" id="1157962.A0A250WWV2"/>
<accession>A0A250WWV2</accession>
<keyword evidence="7" id="KW-1185">Reference proteome</keyword>
<dbReference type="InterPro" id="IPR034085">
    <property type="entry name" value="TOG"/>
</dbReference>
<dbReference type="GO" id="GO:0034198">
    <property type="term" value="P:cellular response to amino acid starvation"/>
    <property type="evidence" value="ECO:0007669"/>
    <property type="project" value="TreeGrafter"/>
</dbReference>
<dbReference type="SUPFAM" id="SSF48371">
    <property type="entry name" value="ARM repeat"/>
    <property type="match status" value="4"/>
</dbReference>
<dbReference type="PROSITE" id="PS50077">
    <property type="entry name" value="HEAT_REPEAT"/>
    <property type="match status" value="3"/>
</dbReference>
<evidence type="ECO:0000256" key="2">
    <source>
        <dbReference type="ARBA" id="ARBA00022737"/>
    </source>
</evidence>
<dbReference type="PANTHER" id="PTHR23346">
    <property type="entry name" value="TRANSLATIONAL ACTIVATOR GCN1-RELATED"/>
    <property type="match status" value="1"/>
</dbReference>
<dbReference type="Pfam" id="PF24987">
    <property type="entry name" value="HEAT_EF3_N"/>
    <property type="match status" value="2"/>
</dbReference>
<evidence type="ECO:0000313" key="7">
    <source>
        <dbReference type="Proteomes" id="UP000232323"/>
    </source>
</evidence>
<protein>
    <recommendedName>
        <fullName evidence="5">TOG domain-containing protein</fullName>
    </recommendedName>
</protein>
<gene>
    <name evidence="6" type="ORF">CEUSTIGMA_g2762.t1</name>
</gene>
<dbReference type="Gene3D" id="1.25.10.10">
    <property type="entry name" value="Leucine-rich Repeat Variant"/>
    <property type="match status" value="7"/>
</dbReference>